<keyword evidence="1" id="KW-0238">DNA-binding</keyword>
<dbReference type="InterPro" id="IPR036388">
    <property type="entry name" value="WH-like_DNA-bd_sf"/>
</dbReference>
<gene>
    <name evidence="3" type="ORF">BED47_20025</name>
</gene>
<dbReference type="PANTHER" id="PTHR33164">
    <property type="entry name" value="TRANSCRIPTIONAL REGULATOR, MARR FAMILY"/>
    <property type="match status" value="1"/>
</dbReference>
<dbReference type="InterPro" id="IPR039422">
    <property type="entry name" value="MarR/SlyA-like"/>
</dbReference>
<dbReference type="InterPro" id="IPR036390">
    <property type="entry name" value="WH_DNA-bd_sf"/>
</dbReference>
<dbReference type="Pfam" id="PF01047">
    <property type="entry name" value="MarR"/>
    <property type="match status" value="1"/>
</dbReference>
<accession>A0ABX2ZSF5</accession>
<dbReference type="Proteomes" id="UP000094580">
    <property type="component" value="Unassembled WGS sequence"/>
</dbReference>
<reference evidence="3 4" key="1">
    <citation type="submission" date="2016-07" db="EMBL/GenBank/DDBJ databases">
        <authorList>
            <person name="Townsley L."/>
            <person name="Shank E.A."/>
        </authorList>
    </citation>
    <scope>NUCLEOTIDE SEQUENCE [LARGE SCALE GENOMIC DNA]</scope>
    <source>
        <strain evidence="3 4">CH01</strain>
    </source>
</reference>
<keyword evidence="4" id="KW-1185">Reference proteome</keyword>
<evidence type="ECO:0000313" key="4">
    <source>
        <dbReference type="Proteomes" id="UP000094580"/>
    </source>
</evidence>
<protein>
    <recommendedName>
        <fullName evidence="2">HTH marR-type domain-containing protein</fullName>
    </recommendedName>
</protein>
<evidence type="ECO:0000259" key="2">
    <source>
        <dbReference type="PROSITE" id="PS50995"/>
    </source>
</evidence>
<evidence type="ECO:0000256" key="1">
    <source>
        <dbReference type="ARBA" id="ARBA00023125"/>
    </source>
</evidence>
<comment type="caution">
    <text evidence="3">The sequence shown here is derived from an EMBL/GenBank/DDBJ whole genome shotgun (WGS) entry which is preliminary data.</text>
</comment>
<proteinExistence type="predicted"/>
<sequence>MSENPIIRSEFIPSLIMEFRKFSTSIVLFNEGLASNLHLNATDLRCRELLCHTGPITAGKLSQLTHLSTGAITGVIDRLEKVNFVERIQDPNDRRRVIIKPVYERDDELSELFKPLSDSLSNIFNQYDDKELTLLFKFWNDINELIPKETKALNKGET</sequence>
<dbReference type="SMART" id="SM00347">
    <property type="entry name" value="HTH_MARR"/>
    <property type="match status" value="1"/>
</dbReference>
<name>A0ABX2ZSF5_9BACI</name>
<dbReference type="Gene3D" id="1.10.10.10">
    <property type="entry name" value="Winged helix-like DNA-binding domain superfamily/Winged helix DNA-binding domain"/>
    <property type="match status" value="1"/>
</dbReference>
<dbReference type="InterPro" id="IPR000835">
    <property type="entry name" value="HTH_MarR-typ"/>
</dbReference>
<dbReference type="SUPFAM" id="SSF46785">
    <property type="entry name" value="Winged helix' DNA-binding domain"/>
    <property type="match status" value="1"/>
</dbReference>
<dbReference type="PANTHER" id="PTHR33164:SF106">
    <property type="entry name" value="TRANSCRIPTIONAL REGULATORY PROTEIN"/>
    <property type="match status" value="1"/>
</dbReference>
<evidence type="ECO:0000313" key="3">
    <source>
        <dbReference type="EMBL" id="ODG92269.1"/>
    </source>
</evidence>
<organism evidence="3 4">
    <name type="scientific">Gottfriedia luciferensis</name>
    <dbReference type="NCBI Taxonomy" id="178774"/>
    <lineage>
        <taxon>Bacteria</taxon>
        <taxon>Bacillati</taxon>
        <taxon>Bacillota</taxon>
        <taxon>Bacilli</taxon>
        <taxon>Bacillales</taxon>
        <taxon>Bacillaceae</taxon>
        <taxon>Gottfriedia</taxon>
    </lineage>
</organism>
<dbReference type="PROSITE" id="PS50995">
    <property type="entry name" value="HTH_MARR_2"/>
    <property type="match status" value="1"/>
</dbReference>
<dbReference type="RefSeq" id="WP_069033362.1">
    <property type="nucleotide sequence ID" value="NZ_MDKC01000009.1"/>
</dbReference>
<feature type="domain" description="HTH marR-type" evidence="2">
    <location>
        <begin position="8"/>
        <end position="144"/>
    </location>
</feature>
<dbReference type="EMBL" id="MDKC01000009">
    <property type="protein sequence ID" value="ODG92269.1"/>
    <property type="molecule type" value="Genomic_DNA"/>
</dbReference>